<name>A0ABP6Y1Z5_9ACTN</name>
<accession>A0ABP6Y1Z5</accession>
<keyword evidence="2" id="KW-1185">Reference proteome</keyword>
<dbReference type="Proteomes" id="UP001500630">
    <property type="component" value="Unassembled WGS sequence"/>
</dbReference>
<sequence length="68" mass="7305">MESDGFAPPLSMQVTGGSAPWDLSVLGNRYGPLQGVGQPHILGRQVRQHRVELGEGRPTFMAGFGVWA</sequence>
<evidence type="ECO:0000313" key="1">
    <source>
        <dbReference type="EMBL" id="GAA3575232.1"/>
    </source>
</evidence>
<organism evidence="1 2">
    <name type="scientific">Nonomuraea rosea</name>
    <dbReference type="NCBI Taxonomy" id="638574"/>
    <lineage>
        <taxon>Bacteria</taxon>
        <taxon>Bacillati</taxon>
        <taxon>Actinomycetota</taxon>
        <taxon>Actinomycetes</taxon>
        <taxon>Streptosporangiales</taxon>
        <taxon>Streptosporangiaceae</taxon>
        <taxon>Nonomuraea</taxon>
    </lineage>
</organism>
<proteinExistence type="predicted"/>
<gene>
    <name evidence="1" type="ORF">GCM10022419_065430</name>
</gene>
<comment type="caution">
    <text evidence="1">The sequence shown here is derived from an EMBL/GenBank/DDBJ whole genome shotgun (WGS) entry which is preliminary data.</text>
</comment>
<evidence type="ECO:0000313" key="2">
    <source>
        <dbReference type="Proteomes" id="UP001500630"/>
    </source>
</evidence>
<dbReference type="EMBL" id="BAABDQ010000016">
    <property type="protein sequence ID" value="GAA3575232.1"/>
    <property type="molecule type" value="Genomic_DNA"/>
</dbReference>
<protein>
    <submittedName>
        <fullName evidence="1">Uncharacterized protein</fullName>
    </submittedName>
</protein>
<reference evidence="2" key="1">
    <citation type="journal article" date="2019" name="Int. J. Syst. Evol. Microbiol.">
        <title>The Global Catalogue of Microorganisms (GCM) 10K type strain sequencing project: providing services to taxonomists for standard genome sequencing and annotation.</title>
        <authorList>
            <consortium name="The Broad Institute Genomics Platform"/>
            <consortium name="The Broad Institute Genome Sequencing Center for Infectious Disease"/>
            <person name="Wu L."/>
            <person name="Ma J."/>
        </authorList>
    </citation>
    <scope>NUCLEOTIDE SEQUENCE [LARGE SCALE GENOMIC DNA]</scope>
    <source>
        <strain evidence="2">JCM 17326</strain>
    </source>
</reference>